<feature type="compositionally biased region" description="Acidic residues" evidence="1">
    <location>
        <begin position="405"/>
        <end position="423"/>
    </location>
</feature>
<name>A0A3B3Q244_9TELE</name>
<dbReference type="PANTHER" id="PTHR21055:SF3">
    <property type="entry name" value="PROTEIN PHOSPHATASE 1 REGULATORY SUBUNIT 36"/>
    <property type="match status" value="1"/>
</dbReference>
<evidence type="ECO:0000313" key="3">
    <source>
        <dbReference type="Proteomes" id="UP000261540"/>
    </source>
</evidence>
<dbReference type="AlphaFoldDB" id="A0A3B3Q244"/>
<evidence type="ECO:0000313" key="2">
    <source>
        <dbReference type="Ensembl" id="ENSPKIP00000000427.1"/>
    </source>
</evidence>
<reference evidence="2" key="1">
    <citation type="submission" date="2025-08" db="UniProtKB">
        <authorList>
            <consortium name="Ensembl"/>
        </authorList>
    </citation>
    <scope>IDENTIFICATION</scope>
</reference>
<dbReference type="PANTHER" id="PTHR21055">
    <property type="entry name" value="PROTEIN PHOSPHATASE 1 REGULATORY SUBUNIT 36"/>
    <property type="match status" value="1"/>
</dbReference>
<protein>
    <submittedName>
        <fullName evidence="2">Protein phosphatase 1 regulatory subunit 36</fullName>
    </submittedName>
</protein>
<accession>A0A3B3Q244</accession>
<dbReference type="STRING" id="1676925.ENSPKIP00000000427"/>
<organism evidence="2 3">
    <name type="scientific">Paramormyrops kingsleyae</name>
    <dbReference type="NCBI Taxonomy" id="1676925"/>
    <lineage>
        <taxon>Eukaryota</taxon>
        <taxon>Metazoa</taxon>
        <taxon>Chordata</taxon>
        <taxon>Craniata</taxon>
        <taxon>Vertebrata</taxon>
        <taxon>Euteleostomi</taxon>
        <taxon>Actinopterygii</taxon>
        <taxon>Neopterygii</taxon>
        <taxon>Teleostei</taxon>
        <taxon>Osteoglossocephala</taxon>
        <taxon>Osteoglossomorpha</taxon>
        <taxon>Osteoglossiformes</taxon>
        <taxon>Mormyridae</taxon>
        <taxon>Paramormyrops</taxon>
    </lineage>
</organism>
<dbReference type="Pfam" id="PF14895">
    <property type="entry name" value="PPPI_inhib"/>
    <property type="match status" value="1"/>
</dbReference>
<dbReference type="Proteomes" id="UP000261540">
    <property type="component" value="Unplaced"/>
</dbReference>
<reference evidence="2" key="2">
    <citation type="submission" date="2025-09" db="UniProtKB">
        <authorList>
            <consortium name="Ensembl"/>
        </authorList>
    </citation>
    <scope>IDENTIFICATION</scope>
</reference>
<dbReference type="InterPro" id="IPR026142">
    <property type="entry name" value="Pro_pase_1_reg_su_36"/>
</dbReference>
<feature type="compositionally biased region" description="Basic residues" evidence="1">
    <location>
        <begin position="317"/>
        <end position="327"/>
    </location>
</feature>
<keyword evidence="3" id="KW-1185">Reference proteome</keyword>
<dbReference type="GeneTree" id="ENSGT00390000012412"/>
<evidence type="ECO:0000256" key="1">
    <source>
        <dbReference type="SAM" id="MobiDB-lite"/>
    </source>
</evidence>
<proteinExistence type="predicted"/>
<feature type="region of interest" description="Disordered" evidence="1">
    <location>
        <begin position="398"/>
        <end position="423"/>
    </location>
</feature>
<feature type="region of interest" description="Disordered" evidence="1">
    <location>
        <begin position="304"/>
        <end position="330"/>
    </location>
</feature>
<dbReference type="Ensembl" id="ENSPKIT00000024324.1">
    <property type="protein sequence ID" value="ENSPKIP00000000427.1"/>
    <property type="gene ID" value="ENSPKIG00000019102.1"/>
</dbReference>
<sequence length="423" mass="47077">MAKTIGIPPDGTWSWNDEAETLVFLRSSDSDEITENVKKTNLVHAPEFTGKRLERSVQSSALASKEHGDNCVPEERSNIGQVPGNISLKKDQSDCVTIEHIKEEALSHLQRETSQRIPTQFLSLLRWGVIALYIAVPPSPHLDAYMFSGFPHARGDALDDFLRALLLYLSCFFEKRMLAKKTKTRVADQSVTGRQEMVEAGAKVDLAQKQLASCYASLILGASLPQHHHMACGRSRTSSTYRDRQFFEWVYSFICYSAWLTFGRKDLLAIQQEVGRLMRSDAFNPALRVRRSGSVEEPFCSTSLKQGEAGVEGHTQPHPHQRRKPQKKPAFSRIVTQCSPLLMALLPSAALCLSATPLPRTATPGGDCDTEALNEQLAYQLASARFGILGTPLHQVSSTTFQPVGEDDEEGDEEELEEKEDDE</sequence>
<dbReference type="GO" id="GO:0019902">
    <property type="term" value="F:phosphatase binding"/>
    <property type="evidence" value="ECO:0007669"/>
    <property type="project" value="InterPro"/>
</dbReference>